<comment type="caution">
    <text evidence="7">The sequence shown here is derived from an EMBL/GenBank/DDBJ whole genome shotgun (WGS) entry which is preliminary data.</text>
</comment>
<keyword evidence="3 6" id="KW-0812">Transmembrane</keyword>
<reference evidence="7 8" key="1">
    <citation type="journal article" date="2019" name="Nat. Med.">
        <title>A library of human gut bacterial isolates paired with longitudinal multiomics data enables mechanistic microbiome research.</title>
        <authorList>
            <person name="Poyet M."/>
            <person name="Groussin M."/>
            <person name="Gibbons S.M."/>
            <person name="Avila-Pacheco J."/>
            <person name="Jiang X."/>
            <person name="Kearney S.M."/>
            <person name="Perrotta A.R."/>
            <person name="Berdy B."/>
            <person name="Zhao S."/>
            <person name="Lieberman T.D."/>
            <person name="Swanson P.K."/>
            <person name="Smith M."/>
            <person name="Roesemann S."/>
            <person name="Alexander J.E."/>
            <person name="Rich S.A."/>
            <person name="Livny J."/>
            <person name="Vlamakis H."/>
            <person name="Clish C."/>
            <person name="Bullock K."/>
            <person name="Deik A."/>
            <person name="Scott J."/>
            <person name="Pierce K.A."/>
            <person name="Xavier R.J."/>
            <person name="Alm E.J."/>
        </authorList>
    </citation>
    <scope>NUCLEOTIDE SEQUENCE [LARGE SCALE GENOMIC DNA]</scope>
    <source>
        <strain evidence="7 8">BIOML-A165</strain>
    </source>
</reference>
<feature type="transmembrane region" description="Helical" evidence="6">
    <location>
        <begin position="470"/>
        <end position="490"/>
    </location>
</feature>
<feature type="transmembrane region" description="Helical" evidence="6">
    <location>
        <begin position="160"/>
        <end position="182"/>
    </location>
</feature>
<name>A0A7J5JCH2_BACT4</name>
<comment type="subcellular location">
    <subcellularLocation>
        <location evidence="1">Cell membrane</location>
        <topology evidence="1">Multi-pass membrane protein</topology>
    </subcellularLocation>
</comment>
<evidence type="ECO:0000313" key="8">
    <source>
        <dbReference type="Proteomes" id="UP000460317"/>
    </source>
</evidence>
<proteinExistence type="predicted"/>
<dbReference type="Proteomes" id="UP000460317">
    <property type="component" value="Unassembled WGS sequence"/>
</dbReference>
<evidence type="ECO:0000313" key="7">
    <source>
        <dbReference type="EMBL" id="KAB4447934.1"/>
    </source>
</evidence>
<dbReference type="PANTHER" id="PTHR30250">
    <property type="entry name" value="PST FAMILY PREDICTED COLANIC ACID TRANSPORTER"/>
    <property type="match status" value="1"/>
</dbReference>
<evidence type="ECO:0000256" key="4">
    <source>
        <dbReference type="ARBA" id="ARBA00022989"/>
    </source>
</evidence>
<feature type="transmembrane region" description="Helical" evidence="6">
    <location>
        <begin position="344"/>
        <end position="366"/>
    </location>
</feature>
<dbReference type="GO" id="GO:0005886">
    <property type="term" value="C:plasma membrane"/>
    <property type="evidence" value="ECO:0007669"/>
    <property type="project" value="UniProtKB-SubCell"/>
</dbReference>
<feature type="transmembrane region" description="Helical" evidence="6">
    <location>
        <begin position="316"/>
        <end position="338"/>
    </location>
</feature>
<protein>
    <submittedName>
        <fullName evidence="7">Lipopolysaccharide biosynthesis protein</fullName>
    </submittedName>
</protein>
<dbReference type="GO" id="GO:0015297">
    <property type="term" value="F:antiporter activity"/>
    <property type="evidence" value="ECO:0007669"/>
    <property type="project" value="InterPro"/>
</dbReference>
<evidence type="ECO:0000256" key="5">
    <source>
        <dbReference type="ARBA" id="ARBA00023136"/>
    </source>
</evidence>
<dbReference type="EMBL" id="WCSB01000034">
    <property type="protein sequence ID" value="KAB4447934.1"/>
    <property type="molecule type" value="Genomic_DNA"/>
</dbReference>
<dbReference type="InterPro" id="IPR050833">
    <property type="entry name" value="Poly_Biosynth_Transport"/>
</dbReference>
<evidence type="ECO:0000256" key="3">
    <source>
        <dbReference type="ARBA" id="ARBA00022692"/>
    </source>
</evidence>
<organism evidence="7 8">
    <name type="scientific">Bacteroides thetaiotaomicron</name>
    <dbReference type="NCBI Taxonomy" id="818"/>
    <lineage>
        <taxon>Bacteria</taxon>
        <taxon>Pseudomonadati</taxon>
        <taxon>Bacteroidota</taxon>
        <taxon>Bacteroidia</taxon>
        <taxon>Bacteroidales</taxon>
        <taxon>Bacteroidaceae</taxon>
        <taxon>Bacteroides</taxon>
    </lineage>
</organism>
<dbReference type="GO" id="GO:0042910">
    <property type="term" value="F:xenobiotic transmembrane transporter activity"/>
    <property type="evidence" value="ECO:0007669"/>
    <property type="project" value="InterPro"/>
</dbReference>
<dbReference type="PANTHER" id="PTHR30250:SF26">
    <property type="entry name" value="PSMA PROTEIN"/>
    <property type="match status" value="1"/>
</dbReference>
<accession>A0A7J5JCH2</accession>
<keyword evidence="5 6" id="KW-0472">Membrane</keyword>
<keyword evidence="4 6" id="KW-1133">Transmembrane helix</keyword>
<dbReference type="InterPro" id="IPR002528">
    <property type="entry name" value="MATE_fam"/>
</dbReference>
<dbReference type="AlphaFoldDB" id="A0A7J5JCH2"/>
<keyword evidence="2" id="KW-1003">Cell membrane</keyword>
<feature type="transmembrane region" description="Helical" evidence="6">
    <location>
        <begin position="94"/>
        <end position="115"/>
    </location>
</feature>
<evidence type="ECO:0000256" key="1">
    <source>
        <dbReference type="ARBA" id="ARBA00004651"/>
    </source>
</evidence>
<evidence type="ECO:0000256" key="6">
    <source>
        <dbReference type="SAM" id="Phobius"/>
    </source>
</evidence>
<feature type="transmembrane region" description="Helical" evidence="6">
    <location>
        <begin position="403"/>
        <end position="420"/>
    </location>
</feature>
<feature type="transmembrane region" description="Helical" evidence="6">
    <location>
        <begin position="127"/>
        <end position="148"/>
    </location>
</feature>
<feature type="transmembrane region" description="Helical" evidence="6">
    <location>
        <begin position="378"/>
        <end position="397"/>
    </location>
</feature>
<feature type="transmembrane region" description="Helical" evidence="6">
    <location>
        <begin position="440"/>
        <end position="458"/>
    </location>
</feature>
<gene>
    <name evidence="7" type="ORF">GAN93_23095</name>
</gene>
<feature type="transmembrane region" description="Helical" evidence="6">
    <location>
        <begin position="44"/>
        <end position="61"/>
    </location>
</feature>
<feature type="transmembrane region" description="Helical" evidence="6">
    <location>
        <begin position="15"/>
        <end position="32"/>
    </location>
</feature>
<sequence>MQKESSNKRILRNTVYLYFRMILSMAVTLYTSRVVLDVLGVSDFGIYNVIGGVVVLISIINNSMSAATQRFITFELGKGDLQRVSNTFSMSMSIHFLICILVFLLGETLGVYYVDNHLNVPADRMNAAFWLFQISLVTLFFNIIRIPYHASIIAYEKMDFFAIISIIEVLLQLVIVFLLTIWDIDKLILYGLLILVVTAVSTCAYSIYCKKVFSTCRYYWFYDKSYFKELTSFLGWNFVGAIGTTGTNQIGNMLVNYYCGPVINATYGVANRVNMAIAGFTNSFQVAYTPQITKLYSQGKTEELLRLMNRSALLSFYLLFVIAAPLCFYLDYILGIWLVEVPPYASTFIIFLIAYNLIDSVQAPFWKVITATGNIKYYEIWLNLLLMLNIPLTYYFLKNGFPPYIVVIVSTFINFISAVVRTVHVKIQVGVSICEYVKDVILKVVTISALYILPVLLFREQVVQASFGLFMLFYVTSAIYILTMAVAIGISKDDRRVIMKLVKSKILKNK</sequence>
<feature type="transmembrane region" description="Helical" evidence="6">
    <location>
        <begin position="188"/>
        <end position="208"/>
    </location>
</feature>
<evidence type="ECO:0000256" key="2">
    <source>
        <dbReference type="ARBA" id="ARBA00022475"/>
    </source>
</evidence>
<dbReference type="Pfam" id="PF01554">
    <property type="entry name" value="MatE"/>
    <property type="match status" value="1"/>
</dbReference>